<evidence type="ECO:0000313" key="8">
    <source>
        <dbReference type="EMBL" id="KAG8056392.1"/>
    </source>
</evidence>
<dbReference type="GO" id="GO:0003899">
    <property type="term" value="F:DNA-directed RNA polymerase activity"/>
    <property type="evidence" value="ECO:0007669"/>
    <property type="project" value="UniProtKB-EC"/>
</dbReference>
<dbReference type="AlphaFoldDB" id="A0A8J5RXG7"/>
<evidence type="ECO:0000256" key="4">
    <source>
        <dbReference type="ARBA" id="ARBA00022695"/>
    </source>
</evidence>
<dbReference type="PROSITE" id="PS00489">
    <property type="entry name" value="RNA_POL_PHAGE_2"/>
    <property type="match status" value="1"/>
</dbReference>
<evidence type="ECO:0000256" key="1">
    <source>
        <dbReference type="ARBA" id="ARBA00009493"/>
    </source>
</evidence>
<evidence type="ECO:0000313" key="9">
    <source>
        <dbReference type="Proteomes" id="UP000729402"/>
    </source>
</evidence>
<feature type="domain" description="DNA-directed RNA polymerase C-terminal" evidence="7">
    <location>
        <begin position="99"/>
        <end position="331"/>
    </location>
</feature>
<accession>A0A8J5RXG7</accession>
<evidence type="ECO:0000256" key="6">
    <source>
        <dbReference type="SAM" id="MobiDB-lite"/>
    </source>
</evidence>
<dbReference type="PANTHER" id="PTHR10102">
    <property type="entry name" value="DNA-DIRECTED RNA POLYMERASE, MITOCHONDRIAL"/>
    <property type="match status" value="1"/>
</dbReference>
<proteinExistence type="inferred from homology"/>
<dbReference type="InterPro" id="IPR046950">
    <property type="entry name" value="DNA-dir_Rpol_C_phage-type"/>
</dbReference>
<dbReference type="Pfam" id="PF00940">
    <property type="entry name" value="RNA_pol"/>
    <property type="match status" value="1"/>
</dbReference>
<dbReference type="Proteomes" id="UP000729402">
    <property type="component" value="Unassembled WGS sequence"/>
</dbReference>
<gene>
    <name evidence="8" type="ORF">GUJ93_ZPchr0002g24408</name>
</gene>
<keyword evidence="3" id="KW-0808">Transferase</keyword>
<reference evidence="8" key="1">
    <citation type="journal article" date="2021" name="bioRxiv">
        <title>Whole Genome Assembly and Annotation of Northern Wild Rice, Zizania palustris L., Supports a Whole Genome Duplication in the Zizania Genus.</title>
        <authorList>
            <person name="Haas M."/>
            <person name="Kono T."/>
            <person name="Macchietto M."/>
            <person name="Millas R."/>
            <person name="McGilp L."/>
            <person name="Shao M."/>
            <person name="Duquette J."/>
            <person name="Hirsch C.N."/>
            <person name="Kimball J."/>
        </authorList>
    </citation>
    <scope>NUCLEOTIDE SEQUENCE</scope>
    <source>
        <tissue evidence="8">Fresh leaf tissue</tissue>
    </source>
</reference>
<feature type="region of interest" description="Disordered" evidence="6">
    <location>
        <begin position="44"/>
        <end position="82"/>
    </location>
</feature>
<keyword evidence="9" id="KW-1185">Reference proteome</keyword>
<dbReference type="EC" id="2.7.7.6" evidence="2"/>
<dbReference type="GO" id="GO:0006390">
    <property type="term" value="P:mitochondrial transcription"/>
    <property type="evidence" value="ECO:0007669"/>
    <property type="project" value="TreeGrafter"/>
</dbReference>
<comment type="similarity">
    <text evidence="1">Belongs to the phage and mitochondrial RNA polymerase family.</text>
</comment>
<evidence type="ECO:0000259" key="7">
    <source>
        <dbReference type="Pfam" id="PF00940"/>
    </source>
</evidence>
<protein>
    <recommendedName>
        <fullName evidence="2">DNA-directed RNA polymerase</fullName>
        <ecNumber evidence="2">2.7.7.6</ecNumber>
    </recommendedName>
</protein>
<evidence type="ECO:0000256" key="5">
    <source>
        <dbReference type="ARBA" id="ARBA00023163"/>
    </source>
</evidence>
<dbReference type="EMBL" id="JAAALK010000287">
    <property type="protein sequence ID" value="KAG8056392.1"/>
    <property type="molecule type" value="Genomic_DNA"/>
</dbReference>
<dbReference type="PANTHER" id="PTHR10102:SF0">
    <property type="entry name" value="DNA-DIRECTED RNA POLYMERASE, MITOCHONDRIAL"/>
    <property type="match status" value="1"/>
</dbReference>
<feature type="compositionally biased region" description="Basic and acidic residues" evidence="6">
    <location>
        <begin position="44"/>
        <end position="70"/>
    </location>
</feature>
<reference evidence="8" key="2">
    <citation type="submission" date="2021-02" db="EMBL/GenBank/DDBJ databases">
        <authorList>
            <person name="Kimball J.A."/>
            <person name="Haas M.W."/>
            <person name="Macchietto M."/>
            <person name="Kono T."/>
            <person name="Duquette J."/>
            <person name="Shao M."/>
        </authorList>
    </citation>
    <scope>NUCLEOTIDE SEQUENCE</scope>
    <source>
        <tissue evidence="8">Fresh leaf tissue</tissue>
    </source>
</reference>
<dbReference type="GO" id="GO:0003677">
    <property type="term" value="F:DNA binding"/>
    <property type="evidence" value="ECO:0007669"/>
    <property type="project" value="InterPro"/>
</dbReference>
<name>A0A8J5RXG7_ZIZPA</name>
<evidence type="ECO:0000256" key="2">
    <source>
        <dbReference type="ARBA" id="ARBA00012418"/>
    </source>
</evidence>
<sequence length="358" mass="40410">MNENIKTIGDKPPLIVDKESNLLGSNKKPVVSVTEKLNMEADRCATKESMESQAHRGFRQSERETSENNNEKGALGGGRGVVNRQAKPVKNLTLNNRTRVVEIMKNDALKDPATDPDAARARLLVDQVDRKLVKQTVMTSVYGVTYVGAREQIRRRLKERGVIADDIQLFGASCYAAKVTLTALGEMFEAARSIMNWLGDCAKVIACENEPVRWTTPLGLPVVQPYRKLGRHLIKTSLQVLTLQRETDKVMVKRQRTAFSPNFVHSLDGSHMMMTAVACKRQNLNFAGVHDSYWTHACDVDTMNKILREKFVELYDTPILENLLESFEKSFPALHFPPLPERGDFDLKDVLESPYFFN</sequence>
<comment type="caution">
    <text evidence="8">The sequence shown here is derived from an EMBL/GenBank/DDBJ whole genome shotgun (WGS) entry which is preliminary data.</text>
</comment>
<organism evidence="8 9">
    <name type="scientific">Zizania palustris</name>
    <name type="common">Northern wild rice</name>
    <dbReference type="NCBI Taxonomy" id="103762"/>
    <lineage>
        <taxon>Eukaryota</taxon>
        <taxon>Viridiplantae</taxon>
        <taxon>Streptophyta</taxon>
        <taxon>Embryophyta</taxon>
        <taxon>Tracheophyta</taxon>
        <taxon>Spermatophyta</taxon>
        <taxon>Magnoliopsida</taxon>
        <taxon>Liliopsida</taxon>
        <taxon>Poales</taxon>
        <taxon>Poaceae</taxon>
        <taxon>BOP clade</taxon>
        <taxon>Oryzoideae</taxon>
        <taxon>Oryzeae</taxon>
        <taxon>Zizaniinae</taxon>
        <taxon>Zizania</taxon>
    </lineage>
</organism>
<dbReference type="GO" id="GO:0034245">
    <property type="term" value="C:mitochondrial DNA-directed RNA polymerase complex"/>
    <property type="evidence" value="ECO:0007669"/>
    <property type="project" value="TreeGrafter"/>
</dbReference>
<dbReference type="InterPro" id="IPR002092">
    <property type="entry name" value="DNA-dir_Rpol_phage-type"/>
</dbReference>
<keyword evidence="5" id="KW-0804">Transcription</keyword>
<evidence type="ECO:0000256" key="3">
    <source>
        <dbReference type="ARBA" id="ARBA00022679"/>
    </source>
</evidence>
<dbReference type="OrthoDB" id="276422at2759"/>
<keyword evidence="4" id="KW-0548">Nucleotidyltransferase</keyword>
<dbReference type="FunFam" id="1.10.150.20:FF:000027">
    <property type="entry name" value="DNA-directed RNA polymerase"/>
    <property type="match status" value="1"/>
</dbReference>